<sequence length="112" mass="13204">MQRTLLDFYTDQTEVTEDILRQAATTEYRVENSDYCQHGERVVQQYRDKFGGLVELERLWREHFLHAMQPRFLPELWNVNHNADRLEVRASEGRVDEADLLVAGLDAKVKVI</sequence>
<evidence type="ECO:0000313" key="2">
    <source>
        <dbReference type="Proteomes" id="UP001059596"/>
    </source>
</evidence>
<evidence type="ECO:0000313" key="1">
    <source>
        <dbReference type="EMBL" id="KAI8044161.1"/>
    </source>
</evidence>
<dbReference type="AlphaFoldDB" id="A0A9P9YW40"/>
<dbReference type="EMBL" id="JAMKOV010000001">
    <property type="protein sequence ID" value="KAI8044161.1"/>
    <property type="molecule type" value="Genomic_DNA"/>
</dbReference>
<organism evidence="1 2">
    <name type="scientific">Drosophila gunungcola</name>
    <name type="common">fruit fly</name>
    <dbReference type="NCBI Taxonomy" id="103775"/>
    <lineage>
        <taxon>Eukaryota</taxon>
        <taxon>Metazoa</taxon>
        <taxon>Ecdysozoa</taxon>
        <taxon>Arthropoda</taxon>
        <taxon>Hexapoda</taxon>
        <taxon>Insecta</taxon>
        <taxon>Pterygota</taxon>
        <taxon>Neoptera</taxon>
        <taxon>Endopterygota</taxon>
        <taxon>Diptera</taxon>
        <taxon>Brachycera</taxon>
        <taxon>Muscomorpha</taxon>
        <taxon>Ephydroidea</taxon>
        <taxon>Drosophilidae</taxon>
        <taxon>Drosophila</taxon>
        <taxon>Sophophora</taxon>
    </lineage>
</organism>
<keyword evidence="2" id="KW-1185">Reference proteome</keyword>
<gene>
    <name evidence="1" type="ORF">M5D96_000312</name>
</gene>
<reference evidence="1" key="1">
    <citation type="journal article" date="2023" name="Genome Biol. Evol.">
        <title>Long-read-based Genome Assembly of Drosophila gunungcola Reveals Fewer Chemosensory Genes in Flower-breeding Species.</title>
        <authorList>
            <person name="Negi A."/>
            <person name="Liao B.Y."/>
            <person name="Yeh S.D."/>
        </authorList>
    </citation>
    <scope>NUCLEOTIDE SEQUENCE</scope>
    <source>
        <strain evidence="1">Sukarami</strain>
    </source>
</reference>
<comment type="caution">
    <text evidence="1">The sequence shown here is derived from an EMBL/GenBank/DDBJ whole genome shotgun (WGS) entry which is preliminary data.</text>
</comment>
<name>A0A9P9YW40_9MUSC</name>
<protein>
    <submittedName>
        <fullName evidence="1">Uncharacterized protein</fullName>
    </submittedName>
</protein>
<accession>A0A9P9YW40</accession>
<dbReference type="Proteomes" id="UP001059596">
    <property type="component" value="Chromosome 3R"/>
</dbReference>
<proteinExistence type="predicted"/>